<dbReference type="InterPro" id="IPR044730">
    <property type="entry name" value="RNase_H-like_dom_plant"/>
</dbReference>
<dbReference type="EMBL" id="JBANAX010000768">
    <property type="protein sequence ID" value="KAL1194007.1"/>
    <property type="molecule type" value="Genomic_DNA"/>
</dbReference>
<dbReference type="PANTHER" id="PTHR47074:SF11">
    <property type="entry name" value="REVERSE TRANSCRIPTASE-LIKE PROTEIN"/>
    <property type="match status" value="1"/>
</dbReference>
<dbReference type="CDD" id="cd06222">
    <property type="entry name" value="RNase_H_like"/>
    <property type="match status" value="1"/>
</dbReference>
<dbReference type="SUPFAM" id="SSF53098">
    <property type="entry name" value="Ribonuclease H-like"/>
    <property type="match status" value="1"/>
</dbReference>
<sequence length="280" mass="32156">METINHLLFQCPYASLAWQSPKVDMFTNRALSSSLEENIQTMVLQLSANTSRNNQHFPFLIGWQLWKSRNDLIFNKVSHNVDSIITKAEENLVEWISATTSTHQPSPHLSPPLQQAYWQKQPPGFLKCNFDASYIHNNTHIGVGWVLRDEYGIYKLSGSSKLHQGSSPLEAEGMDLLHATQYLWCRGFRKVIIETDCRELHKLLHNQCKIASMESLIIDTRSWADRFANISFTLVPPECNQIADKLAKRAIIQSLASQIYFYPLSCISFFLFRDYINNAS</sequence>
<dbReference type="InterPro" id="IPR012337">
    <property type="entry name" value="RNaseH-like_sf"/>
</dbReference>
<dbReference type="Proteomes" id="UP001558713">
    <property type="component" value="Unassembled WGS sequence"/>
</dbReference>
<proteinExistence type="predicted"/>
<keyword evidence="3" id="KW-1185">Reference proteome</keyword>
<dbReference type="Pfam" id="PF13456">
    <property type="entry name" value="RVT_3"/>
    <property type="match status" value="1"/>
</dbReference>
<dbReference type="PANTHER" id="PTHR47074">
    <property type="entry name" value="BNAC02G40300D PROTEIN"/>
    <property type="match status" value="1"/>
</dbReference>
<comment type="caution">
    <text evidence="2">The sequence shown here is derived from an EMBL/GenBank/DDBJ whole genome shotgun (WGS) entry which is preliminary data.</text>
</comment>
<name>A0ABD0ZH86_CARAN</name>
<evidence type="ECO:0000313" key="2">
    <source>
        <dbReference type="EMBL" id="KAL1194007.1"/>
    </source>
</evidence>
<dbReference type="AlphaFoldDB" id="A0ABD0ZH86"/>
<evidence type="ECO:0000313" key="3">
    <source>
        <dbReference type="Proteomes" id="UP001558713"/>
    </source>
</evidence>
<organism evidence="2 3">
    <name type="scientific">Cardamine amara subsp. amara</name>
    <dbReference type="NCBI Taxonomy" id="228776"/>
    <lineage>
        <taxon>Eukaryota</taxon>
        <taxon>Viridiplantae</taxon>
        <taxon>Streptophyta</taxon>
        <taxon>Embryophyta</taxon>
        <taxon>Tracheophyta</taxon>
        <taxon>Spermatophyta</taxon>
        <taxon>Magnoliopsida</taxon>
        <taxon>eudicotyledons</taxon>
        <taxon>Gunneridae</taxon>
        <taxon>Pentapetalae</taxon>
        <taxon>rosids</taxon>
        <taxon>malvids</taxon>
        <taxon>Brassicales</taxon>
        <taxon>Brassicaceae</taxon>
        <taxon>Cardamineae</taxon>
        <taxon>Cardamine</taxon>
    </lineage>
</organism>
<dbReference type="InterPro" id="IPR002156">
    <property type="entry name" value="RNaseH_domain"/>
</dbReference>
<protein>
    <recommendedName>
        <fullName evidence="1">RNase H type-1 domain-containing protein</fullName>
    </recommendedName>
</protein>
<accession>A0ABD0ZH86</accession>
<dbReference type="InterPro" id="IPR052929">
    <property type="entry name" value="RNase_H-like_EbsB-rel"/>
</dbReference>
<reference evidence="2 3" key="1">
    <citation type="submission" date="2024-04" db="EMBL/GenBank/DDBJ databases">
        <title>Genome assembly C_amara_ONT_v2.</title>
        <authorList>
            <person name="Yant L."/>
            <person name="Moore C."/>
            <person name="Slenker M."/>
        </authorList>
    </citation>
    <scope>NUCLEOTIDE SEQUENCE [LARGE SCALE GENOMIC DNA]</scope>
    <source>
        <tissue evidence="2">Leaf</tissue>
    </source>
</reference>
<evidence type="ECO:0000259" key="1">
    <source>
        <dbReference type="Pfam" id="PF13456"/>
    </source>
</evidence>
<dbReference type="InterPro" id="IPR036397">
    <property type="entry name" value="RNaseH_sf"/>
</dbReference>
<gene>
    <name evidence="2" type="ORF">V5N11_008766</name>
</gene>
<dbReference type="Gene3D" id="3.30.420.10">
    <property type="entry name" value="Ribonuclease H-like superfamily/Ribonuclease H"/>
    <property type="match status" value="1"/>
</dbReference>
<feature type="domain" description="RNase H type-1" evidence="1">
    <location>
        <begin position="129"/>
        <end position="250"/>
    </location>
</feature>